<protein>
    <submittedName>
        <fullName evidence="4">Flavodoxin</fullName>
    </submittedName>
</protein>
<dbReference type="PANTHER" id="PTHR43278:SF1">
    <property type="entry name" value="IRON-SULFUR FLAVOPROTEIN MJ1083"/>
    <property type="match status" value="1"/>
</dbReference>
<evidence type="ECO:0000256" key="2">
    <source>
        <dbReference type="ARBA" id="ARBA00022643"/>
    </source>
</evidence>
<dbReference type="InterPro" id="IPR005025">
    <property type="entry name" value="FMN_Rdtase-like_dom"/>
</dbReference>
<sequence>MRIVAICGSPHGLRGNTGRLLDEVTAGVREEGGDVELFTLSGVTVKPCVGCDTCHIRGECPINDDFTDLRKALLASDAFIIASPNYIFSVTAQLKAFMDRCCGLIHCLALEGKYGAVVETSGGGGDDEVLDYLRRFVGSLGAYCVGGVGSPAAGPRTFPDEEALFARARELGRELCRSAKEKREFPEQEGARLAFAARMRGLVSHMREFWPYEYEYWQRLGKL</sequence>
<feature type="domain" description="NADPH-dependent FMN reductase-like" evidence="3">
    <location>
        <begin position="1"/>
        <end position="147"/>
    </location>
</feature>
<dbReference type="Proteomes" id="UP001317705">
    <property type="component" value="Chromosome"/>
</dbReference>
<accession>A0ABM8EFN3</accession>
<keyword evidence="1" id="KW-0285">Flavoprotein</keyword>
<name>A0ABM8EFN3_9BACT</name>
<organism evidence="4 5">
    <name type="scientific">Geotalea uraniireducens</name>
    <dbReference type="NCBI Taxonomy" id="351604"/>
    <lineage>
        <taxon>Bacteria</taxon>
        <taxon>Pseudomonadati</taxon>
        <taxon>Thermodesulfobacteriota</taxon>
        <taxon>Desulfuromonadia</taxon>
        <taxon>Geobacterales</taxon>
        <taxon>Geobacteraceae</taxon>
        <taxon>Geotalea</taxon>
    </lineage>
</organism>
<evidence type="ECO:0000256" key="1">
    <source>
        <dbReference type="ARBA" id="ARBA00022630"/>
    </source>
</evidence>
<reference evidence="4 5" key="1">
    <citation type="submission" date="2022-12" db="EMBL/GenBank/DDBJ databases">
        <title>Polyphasic characterization of Geotalea uranireducens NIT-SL11 newly isolated from a complex of sewage sludge and microbially reduced graphene oxide.</title>
        <authorList>
            <person name="Xie L."/>
            <person name="Yoshida N."/>
            <person name="Meng L."/>
        </authorList>
    </citation>
    <scope>NUCLEOTIDE SEQUENCE [LARGE SCALE GENOMIC DNA]</scope>
    <source>
        <strain evidence="4 5">NIT-SL11</strain>
    </source>
</reference>
<gene>
    <name evidence="4" type="ORF">GURASL_01140</name>
</gene>
<keyword evidence="2" id="KW-0288">FMN</keyword>
<dbReference type="InterPro" id="IPR029039">
    <property type="entry name" value="Flavoprotein-like_sf"/>
</dbReference>
<dbReference type="PANTHER" id="PTHR43278">
    <property type="entry name" value="NAD(P)H-DEPENDENT FMN-CONTAINING OXIDOREDUCTASE YWQN-RELATED"/>
    <property type="match status" value="1"/>
</dbReference>
<evidence type="ECO:0000313" key="4">
    <source>
        <dbReference type="EMBL" id="BDV41191.1"/>
    </source>
</evidence>
<dbReference type="InterPro" id="IPR051796">
    <property type="entry name" value="ISF_SsuE-like"/>
</dbReference>
<dbReference type="RefSeq" id="WP_282001152.1">
    <property type="nucleotide sequence ID" value="NZ_AP027151.1"/>
</dbReference>
<keyword evidence="5" id="KW-1185">Reference proteome</keyword>
<dbReference type="EMBL" id="AP027151">
    <property type="protein sequence ID" value="BDV41191.1"/>
    <property type="molecule type" value="Genomic_DNA"/>
</dbReference>
<evidence type="ECO:0000313" key="5">
    <source>
        <dbReference type="Proteomes" id="UP001317705"/>
    </source>
</evidence>
<dbReference type="Gene3D" id="3.40.50.360">
    <property type="match status" value="1"/>
</dbReference>
<dbReference type="Pfam" id="PF03358">
    <property type="entry name" value="FMN_red"/>
    <property type="match status" value="1"/>
</dbReference>
<evidence type="ECO:0000259" key="3">
    <source>
        <dbReference type="Pfam" id="PF03358"/>
    </source>
</evidence>
<dbReference type="SUPFAM" id="SSF52218">
    <property type="entry name" value="Flavoproteins"/>
    <property type="match status" value="1"/>
</dbReference>
<proteinExistence type="predicted"/>